<reference evidence="1" key="1">
    <citation type="submission" date="2021-08" db="EMBL/GenBank/DDBJ databases">
        <authorList>
            <person name="Nwanade C."/>
            <person name="Wang M."/>
            <person name="Masoudi A."/>
            <person name="Yu Z."/>
            <person name="Liu J."/>
        </authorList>
    </citation>
    <scope>NUCLEOTIDE SEQUENCE</scope>
    <source>
        <strain evidence="1">S122</strain>
    </source>
</reference>
<dbReference type="EMBL" id="CP081070">
    <property type="protein sequence ID" value="UWQ52550.1"/>
    <property type="molecule type" value="Genomic_DNA"/>
</dbReference>
<dbReference type="Gene3D" id="3.30.70.100">
    <property type="match status" value="1"/>
</dbReference>
<dbReference type="RefSeq" id="WP_259970379.1">
    <property type="nucleotide sequence ID" value="NZ_CP081070.1"/>
</dbReference>
<organism evidence="1 2">
    <name type="scientific">Leisingera caerulea</name>
    <name type="common">Phaeobacter caeruleus</name>
    <dbReference type="NCBI Taxonomy" id="506591"/>
    <lineage>
        <taxon>Bacteria</taxon>
        <taxon>Pseudomonadati</taxon>
        <taxon>Pseudomonadota</taxon>
        <taxon>Alphaproteobacteria</taxon>
        <taxon>Rhodobacterales</taxon>
        <taxon>Roseobacteraceae</taxon>
        <taxon>Leisingera</taxon>
    </lineage>
</organism>
<evidence type="ECO:0000313" key="2">
    <source>
        <dbReference type="Proteomes" id="UP001058713"/>
    </source>
</evidence>
<accession>A0A9Q9LVI4</accession>
<evidence type="ECO:0000313" key="1">
    <source>
        <dbReference type="EMBL" id="UWQ52550.1"/>
    </source>
</evidence>
<proteinExistence type="predicted"/>
<protein>
    <recommendedName>
        <fullName evidence="3">ABM domain-containing protein</fullName>
    </recommendedName>
</protein>
<dbReference type="Proteomes" id="UP001058713">
    <property type="component" value="Chromosome"/>
</dbReference>
<dbReference type="SUPFAM" id="SSF54909">
    <property type="entry name" value="Dimeric alpha+beta barrel"/>
    <property type="match status" value="1"/>
</dbReference>
<sequence length="102" mass="11412">MTKHVAEIVTFKLADGISTADFTALMQRTEGFVRAQAGFVTRQLSQGADGRWTDYVVWKDMATAQKVAQDFMQQEFSPEVMAAIAPGSAQMRHEEVQWQMAP</sequence>
<dbReference type="KEGG" id="lcae:K3721_10960"/>
<dbReference type="InterPro" id="IPR011008">
    <property type="entry name" value="Dimeric_a/b-barrel"/>
</dbReference>
<dbReference type="AlphaFoldDB" id="A0A9Q9LVI4"/>
<evidence type="ECO:0008006" key="3">
    <source>
        <dbReference type="Google" id="ProtNLM"/>
    </source>
</evidence>
<gene>
    <name evidence="1" type="ORF">K3721_10960</name>
</gene>
<name>A0A9Q9LVI4_LEICA</name>